<feature type="transmembrane region" description="Helical" evidence="1">
    <location>
        <begin position="102"/>
        <end position="121"/>
    </location>
</feature>
<proteinExistence type="predicted"/>
<dbReference type="EMBL" id="PQCO01000286">
    <property type="protein sequence ID" value="PUD98814.1"/>
    <property type="molecule type" value="Genomic_DNA"/>
</dbReference>
<gene>
    <name evidence="2" type="ORF">C3L24_12065</name>
</gene>
<organism evidence="2 3">
    <name type="scientific">Candidatus Sedimenticola endophacoides</name>
    <dbReference type="NCBI Taxonomy" id="2548426"/>
    <lineage>
        <taxon>Bacteria</taxon>
        <taxon>Pseudomonadati</taxon>
        <taxon>Pseudomonadota</taxon>
        <taxon>Gammaproteobacteria</taxon>
        <taxon>Chromatiales</taxon>
        <taxon>Sedimenticolaceae</taxon>
        <taxon>Sedimenticola</taxon>
    </lineage>
</organism>
<evidence type="ECO:0000256" key="1">
    <source>
        <dbReference type="SAM" id="Phobius"/>
    </source>
</evidence>
<protein>
    <submittedName>
        <fullName evidence="2">Uncharacterized protein</fullName>
    </submittedName>
</protein>
<feature type="transmembrane region" description="Helical" evidence="1">
    <location>
        <begin position="46"/>
        <end position="63"/>
    </location>
</feature>
<comment type="caution">
    <text evidence="2">The sequence shown here is derived from an EMBL/GenBank/DDBJ whole genome shotgun (WGS) entry which is preliminary data.</text>
</comment>
<keyword evidence="1" id="KW-0812">Transmembrane</keyword>
<evidence type="ECO:0000313" key="2">
    <source>
        <dbReference type="EMBL" id="PUD98814.1"/>
    </source>
</evidence>
<feature type="transmembrane region" description="Helical" evidence="1">
    <location>
        <begin position="12"/>
        <end position="34"/>
    </location>
</feature>
<keyword evidence="1" id="KW-0472">Membrane</keyword>
<accession>A0A657PQH4</accession>
<evidence type="ECO:0000313" key="3">
    <source>
        <dbReference type="Proteomes" id="UP000250928"/>
    </source>
</evidence>
<reference evidence="2 3" key="1">
    <citation type="submission" date="2018-01" db="EMBL/GenBank/DDBJ databases">
        <title>Novel co-symbiosis in the lucinid bivalve Phacoides pectinatus.</title>
        <authorList>
            <person name="Lim S.J."/>
            <person name="Davis B.G."/>
            <person name="Gill D.E."/>
            <person name="Engel A.S."/>
            <person name="Anderson L.C."/>
            <person name="Campbell B.J."/>
        </authorList>
    </citation>
    <scope>NUCLEOTIDE SEQUENCE [LARGE SCALE GENOMIC DNA]</scope>
    <source>
        <strain evidence="2">N3_P5</strain>
    </source>
</reference>
<dbReference type="InterPro" id="IPR045387">
    <property type="entry name" value="DUF6524"/>
</dbReference>
<sequence length="140" mass="15592">MAKQGFDFSSFLIRLAVALLLVFATYNPSGYSWYHRFSGAANKIDPLLALGAIVLLIGWVIYLRATMRSLGLIGTLLAATLFGTVIWALLYYQWLSLDSVTALSYIILAMISTVMALGLSWSHIRRRLSGQLDVDDRDED</sequence>
<keyword evidence="1" id="KW-1133">Transmembrane helix</keyword>
<dbReference type="AlphaFoldDB" id="A0A657PQH4"/>
<dbReference type="Pfam" id="PF20134">
    <property type="entry name" value="DUF6524"/>
    <property type="match status" value="1"/>
</dbReference>
<dbReference type="Proteomes" id="UP000250928">
    <property type="component" value="Unassembled WGS sequence"/>
</dbReference>
<feature type="transmembrane region" description="Helical" evidence="1">
    <location>
        <begin position="70"/>
        <end position="90"/>
    </location>
</feature>
<name>A0A657PQH4_9GAMM</name>